<sequence length="204" mass="22495">MSEPLSSSGLRIIYNSLLLVTSGLTARKLSMLKHPFAFGACVVGGAVAVLGLLRGFYGNDRDPEQFQMLRDVSHGVLELVPLPLVNMELYTIRLGVGPMVIGHGIFVLPLLIDLHCSVVKERKNCWFAETLRDLLLLGNIVSLGYLAVRESSSLYMRMAFTMVVIKYTPVVLDNIHDNTGEDMLVYGSALFFYLLGRADVLTAD</sequence>
<dbReference type="OrthoDB" id="7811158at2759"/>
<protein>
    <submittedName>
        <fullName evidence="2">Uncharacterized protein LOC117564199</fullName>
    </submittedName>
</protein>
<evidence type="ECO:0000313" key="1">
    <source>
        <dbReference type="Proteomes" id="UP000515160"/>
    </source>
</evidence>
<organism evidence="1 2">
    <name type="scientific">Drosophila albomicans</name>
    <name type="common">Fruit fly</name>
    <dbReference type="NCBI Taxonomy" id="7291"/>
    <lineage>
        <taxon>Eukaryota</taxon>
        <taxon>Metazoa</taxon>
        <taxon>Ecdysozoa</taxon>
        <taxon>Arthropoda</taxon>
        <taxon>Hexapoda</taxon>
        <taxon>Insecta</taxon>
        <taxon>Pterygota</taxon>
        <taxon>Neoptera</taxon>
        <taxon>Endopterygota</taxon>
        <taxon>Diptera</taxon>
        <taxon>Brachycera</taxon>
        <taxon>Muscomorpha</taxon>
        <taxon>Ephydroidea</taxon>
        <taxon>Drosophilidae</taxon>
        <taxon>Drosophila</taxon>
    </lineage>
</organism>
<reference evidence="2" key="1">
    <citation type="submission" date="2025-08" db="UniProtKB">
        <authorList>
            <consortium name="RefSeq"/>
        </authorList>
    </citation>
    <scope>IDENTIFICATION</scope>
    <source>
        <strain evidence="2">15112-1751.03</strain>
        <tissue evidence="2">Whole Adult</tissue>
    </source>
</reference>
<dbReference type="AlphaFoldDB" id="A0A6P8XJ84"/>
<name>A0A6P8XJ84_DROAB</name>
<keyword evidence="1" id="KW-1185">Reference proteome</keyword>
<dbReference type="InterPro" id="IPR032007">
    <property type="entry name" value="DUF4791"/>
</dbReference>
<dbReference type="Proteomes" id="UP000515160">
    <property type="component" value="Chromosome 2L"/>
</dbReference>
<evidence type="ECO:0000313" key="2">
    <source>
        <dbReference type="RefSeq" id="XP_051858863.1"/>
    </source>
</evidence>
<proteinExistence type="predicted"/>
<gene>
    <name evidence="2" type="primary">LOC117564199</name>
</gene>
<dbReference type="RefSeq" id="XP_051858863.1">
    <property type="nucleotide sequence ID" value="XM_052002903.1"/>
</dbReference>
<dbReference type="GeneID" id="117564199"/>
<accession>A0A6P8XJ84</accession>
<dbReference type="Pfam" id="PF16039">
    <property type="entry name" value="DUF4791"/>
    <property type="match status" value="1"/>
</dbReference>